<reference evidence="9 10" key="1">
    <citation type="journal article" date="2015" name="Nature">
        <title>rRNA introns, odd ribosomes, and small enigmatic genomes across a large radiation of phyla.</title>
        <authorList>
            <person name="Brown C.T."/>
            <person name="Hug L.A."/>
            <person name="Thomas B.C."/>
            <person name="Sharon I."/>
            <person name="Castelle C.J."/>
            <person name="Singh A."/>
            <person name="Wilkins M.J."/>
            <person name="Williams K.H."/>
            <person name="Banfield J.F."/>
        </authorList>
    </citation>
    <scope>NUCLEOTIDE SEQUENCE [LARGE SCALE GENOMIC DNA]</scope>
</reference>
<evidence type="ECO:0000256" key="3">
    <source>
        <dbReference type="ARBA" id="ARBA00022679"/>
    </source>
</evidence>
<keyword evidence="2" id="KW-0328">Glycosyltransferase</keyword>
<dbReference type="PANTHER" id="PTHR43630:SF1">
    <property type="entry name" value="POLY-BETA-1,6-N-ACETYL-D-GLUCOSAMINE SYNTHASE"/>
    <property type="match status" value="1"/>
</dbReference>
<feature type="transmembrane region" description="Helical" evidence="4">
    <location>
        <begin position="878"/>
        <end position="899"/>
    </location>
</feature>
<comment type="similarity">
    <text evidence="1">Belongs to the glycosyltransferase 2 family.</text>
</comment>
<dbReference type="SUPFAM" id="SSF53448">
    <property type="entry name" value="Nucleotide-diphospho-sugar transferases"/>
    <property type="match status" value="2"/>
</dbReference>
<dbReference type="GO" id="GO:0016757">
    <property type="term" value="F:glycosyltransferase activity"/>
    <property type="evidence" value="ECO:0007669"/>
    <property type="project" value="UniProtKB-KW"/>
</dbReference>
<sequence>MKLLDILIPVRNESQNLPELIRRLDRTLKKAKVKYRLICIDDRSTDNSLDTLRKLARRFPMTVRQKQGKIGKAYSILEAAALSKAKYVAMIDADLQYPPEAIPQMLKLAPDAGIVVANRRRYKASRLRWFISRTNRFLLGRLLLGMDFDVQSGLKLFRREIITHLDASRVDEWTLDMPLLFTARQLGYSVKTVEIDFAPRTNGKSHVSVCSAAAQILYRAVATHLTASRILHLSPTGSRSSLGAGVAVRGRRFITHSRLPLIHSALVTFYPWQKAAIAALLLLLAVSLYYSPLNTSIVFISILSLVYFADVLFNLFLVSKSLQSPPEYSFDPGRLQGLDNTGLPVYTILCPLYRESRILGQFLEGIAGLDWPKSKLDVLLLLEEDDTETIEAAKKLQPPSYVRTIIVPHSFPKTKPKACNYGLALAKGEYLVIYDAEDKPDSDQLKKAYLAFLETRPDVICLQAKLNYYNPEHNLLTRLFTAEYSLWFDVILPGLQSIETAIPLGGTSNHFHTSVLRQLHGWDAFNVTEDCDLGSRLFKAGYRTAIIDSSTYEEANSRLGNWLRQRSRWIKGYIQTYLVHNRHPLSFIRKSGVHAFIFQLVVGGKIAFMLINPFLWALTISYFAFRAAIGPVVESLYPGIFFYIAVFSAVTGNFLYVYYYMIGVAKRGQWNLIKYVFLIPVYWLLVSVAAFKAAWQLIFRPHYWEKTPHGFHLSAALPVKPFPMPRPRIAWNLSFSNIISGAALVSANLGTSILNFFYQIYLGRSASLEEFGTIGLIMAIVNFSQIPLGALAKTVSYRSAYILGRYRTSAGVFWSTIRLRSFIFALLFTVVWILGIPVMTGFFRTSDILPFILFAPVWGIGALTAVDSGFISGSHRFLLLALLTVFETLLKFIITIGLVNVGLTAYVYAAFPASSLISVFVGWRAAVKIKNNFANAPTVPSRRFPRRFFTASLITAVSSVAFLSVDIVLAKHFLSPSDAGIYALLSLVGKMIFFGGSLFTQFITPVVSRSEGAGGNSRTKFYLLLSATVFSALAGWLVLGLFGGLTVPLILGKDRTVVLLPYLTLYTLSMAAFTIAGSFITYHQIKKQYSYSALSLIFVGMQIGGIYMHHSNIAAITSVILTVSGLYLGTVVLAHLYAEYLGSFVRNIFNMKAIFGSIPAPAADSPAKLRILIFNWRDIRHVWAGGAEVYVHELARRWVAQGHHVTLFCSSDRQSLPNEKIDGVEIIRRGGFFTVYPWAVVYYLLHLRGKFDLLIDSENGIPFFTPLFAGIPKILLIHHIHRDYFAHYAPPFLSRIGWFLESRLMPYLYRRLPIVTVSESSRRDIVDLIRPTRPVNIIHPGVDLKKISPSRPKTPYPSFIYLGRIRPYKNVHIAVEAFARLYAIYPEARLVIAGWGESLPYLKKLVRHLRLESVVEFAYKVTDEQKIGLLSQSWAMVQPSSMEGWGITVVEANACGTPVIASDVKGLRDSVVPGRTGLLVPPRDVSSLFAAMETLITDGILLERISSQALSWASGFEWDEISLKFLNTIYSSLEGTLKSPGTVVSPALARN</sequence>
<dbReference type="InterPro" id="IPR029044">
    <property type="entry name" value="Nucleotide-diphossugar_trans"/>
</dbReference>
<organism evidence="9 10">
    <name type="scientific">Candidatus Amesbacteria bacterium GW2011_GWA1_47_16</name>
    <dbReference type="NCBI Taxonomy" id="1618353"/>
    <lineage>
        <taxon>Bacteria</taxon>
        <taxon>Candidatus Amesiibacteriota</taxon>
    </lineage>
</organism>
<gene>
    <name evidence="9" type="ORF">UX87_C0007G0050</name>
</gene>
<dbReference type="Proteomes" id="UP000034364">
    <property type="component" value="Unassembled WGS sequence"/>
</dbReference>
<feature type="transmembrane region" description="Helical" evidence="4">
    <location>
        <begin position="1089"/>
        <end position="1107"/>
    </location>
</feature>
<evidence type="ECO:0000259" key="6">
    <source>
        <dbReference type="Pfam" id="PF00535"/>
    </source>
</evidence>
<dbReference type="Pfam" id="PF00534">
    <property type="entry name" value="Glycos_transf_1"/>
    <property type="match status" value="1"/>
</dbReference>
<feature type="domain" description="Glycosyl transferase family 1" evidence="5">
    <location>
        <begin position="1352"/>
        <end position="1509"/>
    </location>
</feature>
<protein>
    <submittedName>
        <fullName evidence="9">Family 2 glycosyl transferase</fullName>
    </submittedName>
</protein>
<dbReference type="CDD" id="cd04179">
    <property type="entry name" value="DPM_DPG-synthase_like"/>
    <property type="match status" value="1"/>
</dbReference>
<feature type="domain" description="Glycosyltransferase 2-like" evidence="6">
    <location>
        <begin position="6"/>
        <end position="162"/>
    </location>
</feature>
<dbReference type="Pfam" id="PF13439">
    <property type="entry name" value="Glyco_transf_4"/>
    <property type="match status" value="1"/>
</dbReference>
<name>A0A0G1S572_9BACT</name>
<feature type="transmembrane region" description="Helical" evidence="4">
    <location>
        <begin position="1063"/>
        <end position="1082"/>
    </location>
</feature>
<evidence type="ECO:0000256" key="2">
    <source>
        <dbReference type="ARBA" id="ARBA00022676"/>
    </source>
</evidence>
<proteinExistence type="inferred from homology"/>
<dbReference type="InterPro" id="IPR001296">
    <property type="entry name" value="Glyco_trans_1"/>
</dbReference>
<dbReference type="Pfam" id="PF00535">
    <property type="entry name" value="Glycos_transf_2"/>
    <property type="match status" value="1"/>
</dbReference>
<feature type="transmembrane region" description="Helical" evidence="4">
    <location>
        <begin position="948"/>
        <end position="969"/>
    </location>
</feature>
<feature type="transmembrane region" description="Helical" evidence="4">
    <location>
        <begin position="596"/>
        <end position="620"/>
    </location>
</feature>
<feature type="transmembrane region" description="Helical" evidence="4">
    <location>
        <begin position="640"/>
        <end position="660"/>
    </location>
</feature>
<feature type="transmembrane region" description="Helical" evidence="4">
    <location>
        <begin position="848"/>
        <end position="866"/>
    </location>
</feature>
<dbReference type="EMBL" id="LCNV01000007">
    <property type="protein sequence ID" value="KKU64542.1"/>
    <property type="molecule type" value="Genomic_DNA"/>
</dbReference>
<dbReference type="CDD" id="cd03801">
    <property type="entry name" value="GT4_PimA-like"/>
    <property type="match status" value="1"/>
</dbReference>
<evidence type="ECO:0000259" key="8">
    <source>
        <dbReference type="Pfam" id="PF13632"/>
    </source>
</evidence>
<dbReference type="PANTHER" id="PTHR43630">
    <property type="entry name" value="POLY-BETA-1,6-N-ACETYL-D-GLUCOSAMINE SYNTHASE"/>
    <property type="match status" value="1"/>
</dbReference>
<accession>A0A0G1S572</accession>
<feature type="domain" description="Glycosyltransferase subfamily 4-like N-terminal" evidence="7">
    <location>
        <begin position="1185"/>
        <end position="1345"/>
    </location>
</feature>
<feature type="transmembrane region" description="Helical" evidence="4">
    <location>
        <begin position="905"/>
        <end position="927"/>
    </location>
</feature>
<evidence type="ECO:0000256" key="1">
    <source>
        <dbReference type="ARBA" id="ARBA00006739"/>
    </source>
</evidence>
<dbReference type="InterPro" id="IPR001173">
    <property type="entry name" value="Glyco_trans_2-like"/>
</dbReference>
<dbReference type="Gene3D" id="3.90.550.10">
    <property type="entry name" value="Spore Coat Polysaccharide Biosynthesis Protein SpsA, Chain A"/>
    <property type="match status" value="2"/>
</dbReference>
<feature type="transmembrane region" description="Helical" evidence="4">
    <location>
        <begin position="1113"/>
        <end position="1138"/>
    </location>
</feature>
<dbReference type="Pfam" id="PF13632">
    <property type="entry name" value="Glyco_trans_2_3"/>
    <property type="match status" value="1"/>
</dbReference>
<keyword evidence="4" id="KW-1133">Transmembrane helix</keyword>
<dbReference type="Gene3D" id="3.40.50.2000">
    <property type="entry name" value="Glycogen Phosphorylase B"/>
    <property type="match status" value="2"/>
</dbReference>
<keyword evidence="4" id="KW-0472">Membrane</keyword>
<dbReference type="CDD" id="cd06427">
    <property type="entry name" value="CESA_like_2"/>
    <property type="match status" value="1"/>
</dbReference>
<feature type="transmembrane region" description="Helical" evidence="4">
    <location>
        <begin position="261"/>
        <end position="290"/>
    </location>
</feature>
<dbReference type="SUPFAM" id="SSF53756">
    <property type="entry name" value="UDP-Glycosyltransferase/glycogen phosphorylase"/>
    <property type="match status" value="1"/>
</dbReference>
<feature type="transmembrane region" description="Helical" evidence="4">
    <location>
        <begin position="729"/>
        <end position="758"/>
    </location>
</feature>
<evidence type="ECO:0000259" key="7">
    <source>
        <dbReference type="Pfam" id="PF13439"/>
    </source>
</evidence>
<keyword evidence="4" id="KW-0812">Transmembrane</keyword>
<evidence type="ECO:0000313" key="10">
    <source>
        <dbReference type="Proteomes" id="UP000034364"/>
    </source>
</evidence>
<comment type="caution">
    <text evidence="9">The sequence shown here is derived from an EMBL/GenBank/DDBJ whole genome shotgun (WGS) entry which is preliminary data.</text>
</comment>
<feature type="transmembrane region" description="Helical" evidence="4">
    <location>
        <begin position="981"/>
        <end position="1000"/>
    </location>
</feature>
<feature type="domain" description="Glycosyltransferase 2-like" evidence="8">
    <location>
        <begin position="431"/>
        <end position="637"/>
    </location>
</feature>
<keyword evidence="3 9" id="KW-0808">Transferase</keyword>
<feature type="transmembrane region" description="Helical" evidence="4">
    <location>
        <begin position="822"/>
        <end position="842"/>
    </location>
</feature>
<feature type="transmembrane region" description="Helical" evidence="4">
    <location>
        <begin position="672"/>
        <end position="695"/>
    </location>
</feature>
<feature type="transmembrane region" description="Helical" evidence="4">
    <location>
        <begin position="296"/>
        <end position="318"/>
    </location>
</feature>
<evidence type="ECO:0000259" key="5">
    <source>
        <dbReference type="Pfam" id="PF00534"/>
    </source>
</evidence>
<feature type="transmembrane region" description="Helical" evidence="4">
    <location>
        <begin position="1021"/>
        <end position="1051"/>
    </location>
</feature>
<evidence type="ECO:0000256" key="4">
    <source>
        <dbReference type="SAM" id="Phobius"/>
    </source>
</evidence>
<dbReference type="InterPro" id="IPR028098">
    <property type="entry name" value="Glyco_trans_4-like_N"/>
</dbReference>
<dbReference type="PATRIC" id="fig|1618353.3.peg.314"/>
<evidence type="ECO:0000313" key="9">
    <source>
        <dbReference type="EMBL" id="KKU64542.1"/>
    </source>
</evidence>